<dbReference type="EMBL" id="KK198754">
    <property type="protein sequence ID" value="KCW85539.1"/>
    <property type="molecule type" value="Genomic_DNA"/>
</dbReference>
<dbReference type="InParanoid" id="A0A059D4Y5"/>
<protein>
    <submittedName>
        <fullName evidence="1">Uncharacterized protein</fullName>
    </submittedName>
</protein>
<name>A0A059D4Y5_EUCGR</name>
<accession>A0A059D4Y5</accession>
<reference evidence="1" key="1">
    <citation type="submission" date="2013-07" db="EMBL/GenBank/DDBJ databases">
        <title>The genome of Eucalyptus grandis.</title>
        <authorList>
            <person name="Schmutz J."/>
            <person name="Hayes R."/>
            <person name="Myburg A."/>
            <person name="Tuskan G."/>
            <person name="Grattapaglia D."/>
            <person name="Rokhsar D.S."/>
        </authorList>
    </citation>
    <scope>NUCLEOTIDE SEQUENCE</scope>
    <source>
        <tissue evidence="1">Leaf extractions</tissue>
    </source>
</reference>
<gene>
    <name evidence="1" type="ORF">EUGRSUZ_B02339</name>
</gene>
<organism evidence="1">
    <name type="scientific">Eucalyptus grandis</name>
    <name type="common">Flooded gum</name>
    <dbReference type="NCBI Taxonomy" id="71139"/>
    <lineage>
        <taxon>Eukaryota</taxon>
        <taxon>Viridiplantae</taxon>
        <taxon>Streptophyta</taxon>
        <taxon>Embryophyta</taxon>
        <taxon>Tracheophyta</taxon>
        <taxon>Spermatophyta</taxon>
        <taxon>Magnoliopsida</taxon>
        <taxon>eudicotyledons</taxon>
        <taxon>Gunneridae</taxon>
        <taxon>Pentapetalae</taxon>
        <taxon>rosids</taxon>
        <taxon>malvids</taxon>
        <taxon>Myrtales</taxon>
        <taxon>Myrtaceae</taxon>
        <taxon>Myrtoideae</taxon>
        <taxon>Eucalypteae</taxon>
        <taxon>Eucalyptus</taxon>
    </lineage>
</organism>
<dbReference type="AlphaFoldDB" id="A0A059D4Y5"/>
<proteinExistence type="predicted"/>
<evidence type="ECO:0000313" key="1">
    <source>
        <dbReference type="EMBL" id="KCW85539.1"/>
    </source>
</evidence>
<dbReference type="Gramene" id="KCW85539">
    <property type="protein sequence ID" value="KCW85539"/>
    <property type="gene ID" value="EUGRSUZ_B02339"/>
</dbReference>
<sequence length="77" mass="8909">MSPSYFENHPQRAPPWPLKFRNEINTFRSGRTLADDRAIKRTAQIVHDNAAPYPSSASSCHITSRTCEIWDRQLTKH</sequence>